<evidence type="ECO:0000313" key="2">
    <source>
        <dbReference type="Proteomes" id="UP001163603"/>
    </source>
</evidence>
<proteinExistence type="predicted"/>
<keyword evidence="2" id="KW-1185">Reference proteome</keyword>
<gene>
    <name evidence="1" type="ORF">Pint_07508</name>
</gene>
<name>A0ACC0XX77_9ROSI</name>
<sequence length="176" mass="19708">MGFTLVTVQTNILISLANSPNCSSKDPLRNIRLSSKNCFSETRHLAQEQQVSCFNSGLKDNIRTEVQAGRHATLSSAIGLAKLYEARNKARDLVSSKVSSTNYEAQSSPTTMLIRRLTMEESDQRRKKGLCFKCNEKFGPEHHCKKLFMIQACLNDNDADEEMEIIGGSLEIPWPP</sequence>
<accession>A0ACC0XX77</accession>
<protein>
    <submittedName>
        <fullName evidence="1">Uncharacterized protein</fullName>
    </submittedName>
</protein>
<organism evidence="1 2">
    <name type="scientific">Pistacia integerrima</name>
    <dbReference type="NCBI Taxonomy" id="434235"/>
    <lineage>
        <taxon>Eukaryota</taxon>
        <taxon>Viridiplantae</taxon>
        <taxon>Streptophyta</taxon>
        <taxon>Embryophyta</taxon>
        <taxon>Tracheophyta</taxon>
        <taxon>Spermatophyta</taxon>
        <taxon>Magnoliopsida</taxon>
        <taxon>eudicotyledons</taxon>
        <taxon>Gunneridae</taxon>
        <taxon>Pentapetalae</taxon>
        <taxon>rosids</taxon>
        <taxon>malvids</taxon>
        <taxon>Sapindales</taxon>
        <taxon>Anacardiaceae</taxon>
        <taxon>Pistacia</taxon>
    </lineage>
</organism>
<comment type="caution">
    <text evidence="1">The sequence shown here is derived from an EMBL/GenBank/DDBJ whole genome shotgun (WGS) entry which is preliminary data.</text>
</comment>
<reference evidence="2" key="1">
    <citation type="journal article" date="2023" name="G3 (Bethesda)">
        <title>Genome assembly and association tests identify interacting loci associated with vigor, precocity, and sex in interspecific pistachio rootstocks.</title>
        <authorList>
            <person name="Palmer W."/>
            <person name="Jacygrad E."/>
            <person name="Sagayaradj S."/>
            <person name="Cavanaugh K."/>
            <person name="Han R."/>
            <person name="Bertier L."/>
            <person name="Beede B."/>
            <person name="Kafkas S."/>
            <person name="Golino D."/>
            <person name="Preece J."/>
            <person name="Michelmore R."/>
        </authorList>
    </citation>
    <scope>NUCLEOTIDE SEQUENCE [LARGE SCALE GENOMIC DNA]</scope>
</reference>
<dbReference type="EMBL" id="CM047745">
    <property type="protein sequence ID" value="KAJ0025168.1"/>
    <property type="molecule type" value="Genomic_DNA"/>
</dbReference>
<evidence type="ECO:0000313" key="1">
    <source>
        <dbReference type="EMBL" id="KAJ0025168.1"/>
    </source>
</evidence>
<dbReference type="Proteomes" id="UP001163603">
    <property type="component" value="Chromosome 10"/>
</dbReference>